<dbReference type="GO" id="GO:0016798">
    <property type="term" value="F:hydrolase activity, acting on glycosyl bonds"/>
    <property type="evidence" value="ECO:0007669"/>
    <property type="project" value="UniProtKB-KW"/>
</dbReference>
<dbReference type="InterPro" id="IPR035986">
    <property type="entry name" value="PKD_dom_sf"/>
</dbReference>
<organism evidence="9 10">
    <name type="scientific">Petropleomorpha daqingensis</name>
    <dbReference type="NCBI Taxonomy" id="2026353"/>
    <lineage>
        <taxon>Bacteria</taxon>
        <taxon>Bacillati</taxon>
        <taxon>Actinomycetota</taxon>
        <taxon>Actinomycetes</taxon>
        <taxon>Geodermatophilales</taxon>
        <taxon>Geodermatophilaceae</taxon>
        <taxon>Petropleomorpha</taxon>
    </lineage>
</organism>
<dbReference type="GO" id="GO:0000272">
    <property type="term" value="P:polysaccharide catabolic process"/>
    <property type="evidence" value="ECO:0007669"/>
    <property type="project" value="UniProtKB-KW"/>
</dbReference>
<dbReference type="InterPro" id="IPR003961">
    <property type="entry name" value="FN3_dom"/>
</dbReference>
<keyword evidence="5" id="KW-0378">Hydrolase</keyword>
<protein>
    <submittedName>
        <fullName evidence="9">PKD repeat protein</fullName>
    </submittedName>
</protein>
<dbReference type="InterPro" id="IPR000601">
    <property type="entry name" value="PKD_dom"/>
</dbReference>
<dbReference type="PROSITE" id="PS50853">
    <property type="entry name" value="FN3"/>
    <property type="match status" value="1"/>
</dbReference>
<dbReference type="InterPro" id="IPR029865">
    <property type="entry name" value="KIAA0319-like"/>
</dbReference>
<comment type="subcellular location">
    <subcellularLocation>
        <location evidence="1">Cell projection</location>
    </subcellularLocation>
</comment>
<dbReference type="Pfam" id="PF13385">
    <property type="entry name" value="Laminin_G_3"/>
    <property type="match status" value="2"/>
</dbReference>
<dbReference type="CDD" id="cd00110">
    <property type="entry name" value="LamG"/>
    <property type="match status" value="2"/>
</dbReference>
<dbReference type="Proteomes" id="UP000541969">
    <property type="component" value="Unassembled WGS sequence"/>
</dbReference>
<dbReference type="GO" id="GO:0031410">
    <property type="term" value="C:cytoplasmic vesicle"/>
    <property type="evidence" value="ECO:0007669"/>
    <property type="project" value="TreeGrafter"/>
</dbReference>
<dbReference type="SUPFAM" id="SSF49265">
    <property type="entry name" value="Fibronectin type III"/>
    <property type="match status" value="1"/>
</dbReference>
<evidence type="ECO:0000256" key="2">
    <source>
        <dbReference type="ARBA" id="ARBA00022729"/>
    </source>
</evidence>
<dbReference type="InterPro" id="IPR011047">
    <property type="entry name" value="Quinoprotein_ADH-like_sf"/>
</dbReference>
<keyword evidence="4" id="KW-0966">Cell projection</keyword>
<evidence type="ECO:0000256" key="4">
    <source>
        <dbReference type="ARBA" id="ARBA00023273"/>
    </source>
</evidence>
<feature type="domain" description="PKD" evidence="7">
    <location>
        <begin position="1198"/>
        <end position="1286"/>
    </location>
</feature>
<proteinExistence type="predicted"/>
<dbReference type="RefSeq" id="WP_179717242.1">
    <property type="nucleotide sequence ID" value="NZ_JACBZT010000001.1"/>
</dbReference>
<evidence type="ECO:0000256" key="5">
    <source>
        <dbReference type="ARBA" id="ARBA00023295"/>
    </source>
</evidence>
<keyword evidence="5" id="KW-0326">Glycosidase</keyword>
<dbReference type="SMART" id="SM00560">
    <property type="entry name" value="LamGL"/>
    <property type="match status" value="2"/>
</dbReference>
<dbReference type="InterPro" id="IPR022409">
    <property type="entry name" value="PKD/Chitinase_dom"/>
</dbReference>
<keyword evidence="6" id="KW-0624">Polysaccharide degradation</keyword>
<dbReference type="CDD" id="cd00146">
    <property type="entry name" value="PKD"/>
    <property type="match status" value="3"/>
</dbReference>
<keyword evidence="3" id="KW-1015">Disulfide bond</keyword>
<dbReference type="Gene3D" id="2.60.40.10">
    <property type="entry name" value="Immunoglobulins"/>
    <property type="match status" value="4"/>
</dbReference>
<feature type="domain" description="PKD" evidence="7">
    <location>
        <begin position="1112"/>
        <end position="1200"/>
    </location>
</feature>
<feature type="domain" description="Fibronectin type-III" evidence="8">
    <location>
        <begin position="466"/>
        <end position="566"/>
    </location>
</feature>
<dbReference type="Gene3D" id="2.60.120.200">
    <property type="match status" value="2"/>
</dbReference>
<dbReference type="SMART" id="SM00282">
    <property type="entry name" value="LamG"/>
    <property type="match status" value="2"/>
</dbReference>
<dbReference type="GO" id="GO:0042995">
    <property type="term" value="C:cell projection"/>
    <property type="evidence" value="ECO:0007669"/>
    <property type="project" value="UniProtKB-SubCell"/>
</dbReference>
<keyword evidence="10" id="KW-1185">Reference proteome</keyword>
<dbReference type="CDD" id="cd00063">
    <property type="entry name" value="FN3"/>
    <property type="match status" value="1"/>
</dbReference>
<dbReference type="SUPFAM" id="SSF49299">
    <property type="entry name" value="PKD domain"/>
    <property type="match status" value="3"/>
</dbReference>
<dbReference type="SMART" id="SM00060">
    <property type="entry name" value="FN3"/>
    <property type="match status" value="1"/>
</dbReference>
<keyword evidence="6" id="KW-0119">Carbohydrate metabolism</keyword>
<accession>A0A853CJ03</accession>
<dbReference type="GO" id="GO:0016020">
    <property type="term" value="C:membrane"/>
    <property type="evidence" value="ECO:0007669"/>
    <property type="project" value="TreeGrafter"/>
</dbReference>
<evidence type="ECO:0000256" key="3">
    <source>
        <dbReference type="ARBA" id="ARBA00023157"/>
    </source>
</evidence>
<dbReference type="InterPro" id="IPR006558">
    <property type="entry name" value="LamG-like"/>
</dbReference>
<comment type="caution">
    <text evidence="9">The sequence shown here is derived from an EMBL/GenBank/DDBJ whole genome shotgun (WGS) entry which is preliminary data.</text>
</comment>
<dbReference type="SUPFAM" id="SSF50998">
    <property type="entry name" value="Quinoprotein alcohol dehydrogenase-like"/>
    <property type="match status" value="1"/>
</dbReference>
<evidence type="ECO:0000259" key="7">
    <source>
        <dbReference type="PROSITE" id="PS50093"/>
    </source>
</evidence>
<sequence length="1498" mass="152261">MSGLSAAPKRILAGASGLLLAFGMVGVSAPGARADSAPATVSAASPATVTADGLPTVQINGVVWSQVVVGNTVYAAGSFTRARPAGSAPGQNETVRNNLLAYDITTGNLVTSFAPDLNAQALVVAASPDGSRIYVGGDFTVANGQVRNRVAAYSTATGQLVSSWAPAANGRVRALAATASTVYLGGDLTAVGSVGRNRLAAVRSSDGGLLSWAPQPGYGPVVNRDGNPGNSNSAMGLVVLGGGTQVVAAGRWDLMNGVRATGITALDPVTGATRPYAINTMITNQGINSAIYSVSTDGTNVYGTAYDYWGPGDIEGSFAVRGSDGAPIWVSSCYGDTYSSFPTGGVLYQAGHPHNCVEIGAYPEQSPRVNRFATALTLAPTGTGAGYRVYGGPWRGQATPTQLPWFPSVTAGTYTGQNQAAWSVSGNGSYVVYGGEFPQINGVGQQGLVRFAVSSIAPNKVGPSSNGLTPSVQSTAAGTARVAWRAAADPDNADLVYRVTRSDRPNSLVYETTASSTWWNRPALGFVDSGLTPGAQYTYRVTAVDPWGNSTTGSPVTVTAAGTTPAQAAYTSTVLDDSPAHYWRMDGVSPGGRATDLVDVDDLVLGSGVTAVPSGALAGTSSGAAAFNGTADGAGAMSTRDLGPDVMSVEMWFSTRSTTGGVLADFGDVEVGSTGGNHDRMVYLDDAGHVSFAVWPGTPYVVTSARTYNDGTWHHAVATMSRSGTALYLDGQLVGSRSDAVSGQQLNGVWRFGGDSRWAGSSDWFTGQLDEIAVYSRALSADAVSRHYTVGRTGIAPNAAPQASIGVTTDGRTATLDGRASVDRDGTIARYAWDFGDGTTGTGATPAHTYAQPGSYRVRLTVTDDDGATGTTTDAISVASSGPAGSAYSRAVLADGAWAYWRLDEATGNAIDLAGDDDLTVSGGVRRGSAGAIAGDTDAAASFTGTSSSIAASQRLLSGPNTFTVEAWFRTSSSTGGKIFGLSGSRSGDSTNYDRHVYLDAQGRVTFGVAPPYGGLPTVVSPRSYNDGRWHQVVASLGPSGMALFMDGQIVGSRTDTTVGQSFSGYWRIGGDSTWSGAKYFTGDIDDVSVYATVIPVGEVADHYALATAPPANRAPTAAFTATATGLTASLDGRSSTDPDGSVRSWAWSFGDGATGTGATASHTYAAAGTYTVRLTVTDDAGATATAQRSVTVTAPPPNQAPTAAFTTTTSDLTASVDGSSSDDPDGVLAGYAWSFGDGSSATGATASHSYAAAGTYTVRLTVTDDDGATGTTTDTVTVSAPSGAPDVVRDVFDRTVTGGWGAAGLGGTWTASAGGPRQSVTPGVGEMRLDAANQNTGSYLGGVSQTAVDVQTAFTLASAPTGNGTYVYVTGRRVAGAGEYRARVRVTPTGQVYLALSRLTGTTESFPGGELLVPGVTWTPGTALVVRMRAAGTGTTQLQASVWVAGTTEPVTPTISRTDTTAALQTAGGVGLAVHRPSGTTATTAVRFSSFTATVAG</sequence>
<evidence type="ECO:0000259" key="8">
    <source>
        <dbReference type="PROSITE" id="PS50853"/>
    </source>
</evidence>
<dbReference type="SUPFAM" id="SSF49899">
    <property type="entry name" value="Concanavalin A-like lectins/glucanases"/>
    <property type="match status" value="2"/>
</dbReference>
<name>A0A853CJ03_9ACTN</name>
<dbReference type="PANTHER" id="PTHR46182:SF2">
    <property type="entry name" value="FI19480P1"/>
    <property type="match status" value="1"/>
</dbReference>
<dbReference type="InterPro" id="IPR013783">
    <property type="entry name" value="Ig-like_fold"/>
</dbReference>
<keyword evidence="2" id="KW-0732">Signal</keyword>
<dbReference type="InterPro" id="IPR013320">
    <property type="entry name" value="ConA-like_dom_sf"/>
</dbReference>
<dbReference type="SMART" id="SM00089">
    <property type="entry name" value="PKD"/>
    <property type="match status" value="3"/>
</dbReference>
<feature type="domain" description="PKD" evidence="7">
    <location>
        <begin position="826"/>
        <end position="878"/>
    </location>
</feature>
<evidence type="ECO:0000313" key="9">
    <source>
        <dbReference type="EMBL" id="NYJ06258.1"/>
    </source>
</evidence>
<dbReference type="PANTHER" id="PTHR46182">
    <property type="entry name" value="FI19480P1"/>
    <property type="match status" value="1"/>
</dbReference>
<evidence type="ECO:0000313" key="10">
    <source>
        <dbReference type="Proteomes" id="UP000541969"/>
    </source>
</evidence>
<dbReference type="InterPro" id="IPR001791">
    <property type="entry name" value="Laminin_G"/>
</dbReference>
<gene>
    <name evidence="9" type="ORF">GGQ55_002536</name>
</gene>
<dbReference type="PROSITE" id="PS50093">
    <property type="entry name" value="PKD"/>
    <property type="match status" value="3"/>
</dbReference>
<evidence type="ECO:0000256" key="1">
    <source>
        <dbReference type="ARBA" id="ARBA00004316"/>
    </source>
</evidence>
<dbReference type="Pfam" id="PF18911">
    <property type="entry name" value="PKD_4"/>
    <property type="match status" value="3"/>
</dbReference>
<dbReference type="InterPro" id="IPR036116">
    <property type="entry name" value="FN3_sf"/>
</dbReference>
<dbReference type="EMBL" id="JACBZT010000001">
    <property type="protein sequence ID" value="NYJ06258.1"/>
    <property type="molecule type" value="Genomic_DNA"/>
</dbReference>
<reference evidence="9 10" key="1">
    <citation type="submission" date="2020-07" db="EMBL/GenBank/DDBJ databases">
        <title>Sequencing the genomes of 1000 actinobacteria strains.</title>
        <authorList>
            <person name="Klenk H.-P."/>
        </authorList>
    </citation>
    <scope>NUCLEOTIDE SEQUENCE [LARGE SCALE GENOMIC DNA]</scope>
    <source>
        <strain evidence="9 10">DSM 104001</strain>
    </source>
</reference>
<evidence type="ECO:0000256" key="6">
    <source>
        <dbReference type="ARBA" id="ARBA00023326"/>
    </source>
</evidence>